<reference evidence="5 6" key="1">
    <citation type="journal article" date="2014" name="Genome Announc.">
        <title>Complete Genome Sequence of Polychlorinated Biphenyl Degrader Comamonas testosteroni TK102 (NBRC 109938).</title>
        <authorList>
            <person name="Fukuda K."/>
            <person name="Hosoyama A."/>
            <person name="Tsuchikane K."/>
            <person name="Ohji S."/>
            <person name="Yamazoe A."/>
            <person name="Fujita N."/>
            <person name="Shintani M."/>
            <person name="Kimbara K."/>
        </authorList>
    </citation>
    <scope>NUCLEOTIDE SEQUENCE [LARGE SCALE GENOMIC DNA]</scope>
    <source>
        <strain evidence="5">TK102</strain>
    </source>
</reference>
<evidence type="ECO:0000259" key="4">
    <source>
        <dbReference type="PROSITE" id="PS51819"/>
    </source>
</evidence>
<protein>
    <recommendedName>
        <fullName evidence="2">Bleomycin resistance protein</fullName>
    </recommendedName>
</protein>
<evidence type="ECO:0000313" key="5">
    <source>
        <dbReference type="EMBL" id="AIJ49104.1"/>
    </source>
</evidence>
<dbReference type="InterPro" id="IPR029068">
    <property type="entry name" value="Glyas_Bleomycin-R_OHBP_Dase"/>
</dbReference>
<dbReference type="Gene3D" id="3.10.180.10">
    <property type="entry name" value="2,3-Dihydroxybiphenyl 1,2-Dioxygenase, domain 1"/>
    <property type="match status" value="1"/>
</dbReference>
<comment type="similarity">
    <text evidence="1">Belongs to the bleomycin resistance protein family.</text>
</comment>
<dbReference type="RefSeq" id="WP_043375275.1">
    <property type="nucleotide sequence ID" value="NZ_CP006704.1"/>
</dbReference>
<name>A0A076PQP7_COMTE</name>
<dbReference type="GO" id="GO:0046677">
    <property type="term" value="P:response to antibiotic"/>
    <property type="evidence" value="ECO:0007669"/>
    <property type="project" value="UniProtKB-KW"/>
</dbReference>
<accession>A0A076PQP7</accession>
<proteinExistence type="inferred from homology"/>
<evidence type="ECO:0000256" key="1">
    <source>
        <dbReference type="ARBA" id="ARBA00011051"/>
    </source>
</evidence>
<dbReference type="Pfam" id="PF19581">
    <property type="entry name" value="Glyoxalase_7"/>
    <property type="match status" value="1"/>
</dbReference>
<dbReference type="InterPro" id="IPR037523">
    <property type="entry name" value="VOC_core"/>
</dbReference>
<evidence type="ECO:0000256" key="2">
    <source>
        <dbReference type="ARBA" id="ARBA00021572"/>
    </source>
</evidence>
<gene>
    <name evidence="5" type="ORF">O987_25160</name>
</gene>
<dbReference type="AlphaFoldDB" id="A0A076PQP7"/>
<evidence type="ECO:0000313" key="6">
    <source>
        <dbReference type="Proteomes" id="UP000028782"/>
    </source>
</evidence>
<dbReference type="EMBL" id="CP006704">
    <property type="protein sequence ID" value="AIJ49104.1"/>
    <property type="molecule type" value="Genomic_DNA"/>
</dbReference>
<dbReference type="KEGG" id="ctes:O987_25160"/>
<sequence>MNEHKPVFISTTPVLASLDMARTVAFYARVLGARTVHAQPGEYAIVSLSGLELHFWACQDPEIPRQTSCRIQVAGIAALHAQCLAENAVHPNGGLRQQPWGTQEFSLLDEDGNCVTFYETHPAAAAA</sequence>
<feature type="domain" description="VOC" evidence="4">
    <location>
        <begin position="7"/>
        <end position="120"/>
    </location>
</feature>
<evidence type="ECO:0000256" key="3">
    <source>
        <dbReference type="ARBA" id="ARBA00023251"/>
    </source>
</evidence>
<dbReference type="Proteomes" id="UP000028782">
    <property type="component" value="Chromosome"/>
</dbReference>
<dbReference type="HOGENOM" id="CLU_046006_15_4_4"/>
<dbReference type="CDD" id="cd08349">
    <property type="entry name" value="BLMA_like"/>
    <property type="match status" value="1"/>
</dbReference>
<organism evidence="5 6">
    <name type="scientific">Comamonas testosteroni TK102</name>
    <dbReference type="NCBI Taxonomy" id="1392005"/>
    <lineage>
        <taxon>Bacteria</taxon>
        <taxon>Pseudomonadati</taxon>
        <taxon>Pseudomonadota</taxon>
        <taxon>Betaproteobacteria</taxon>
        <taxon>Burkholderiales</taxon>
        <taxon>Comamonadaceae</taxon>
        <taxon>Comamonas</taxon>
    </lineage>
</organism>
<keyword evidence="3" id="KW-0046">Antibiotic resistance</keyword>
<dbReference type="PROSITE" id="PS51819">
    <property type="entry name" value="VOC"/>
    <property type="match status" value="1"/>
</dbReference>
<dbReference type="InterPro" id="IPR000335">
    <property type="entry name" value="Bleomycin-R"/>
</dbReference>
<dbReference type="SUPFAM" id="SSF54593">
    <property type="entry name" value="Glyoxalase/Bleomycin resistance protein/Dihydroxybiphenyl dioxygenase"/>
    <property type="match status" value="1"/>
</dbReference>